<evidence type="ECO:0000313" key="3">
    <source>
        <dbReference type="EnsemblMetazoa" id="HelroP184179"/>
    </source>
</evidence>
<proteinExistence type="predicted"/>
<evidence type="ECO:0000313" key="4">
    <source>
        <dbReference type="Proteomes" id="UP000015101"/>
    </source>
</evidence>
<reference evidence="3" key="3">
    <citation type="submission" date="2015-06" db="UniProtKB">
        <authorList>
            <consortium name="EnsemblMetazoa"/>
        </authorList>
    </citation>
    <scope>IDENTIFICATION</scope>
</reference>
<dbReference type="HOGENOM" id="CLU_1062744_0_0_1"/>
<dbReference type="CDD" id="cd01671">
    <property type="entry name" value="CARD"/>
    <property type="match status" value="1"/>
</dbReference>
<dbReference type="RefSeq" id="XP_009015160.1">
    <property type="nucleotide sequence ID" value="XM_009016912.1"/>
</dbReference>
<accession>T1FKQ4</accession>
<reference evidence="2 4" key="2">
    <citation type="journal article" date="2013" name="Nature">
        <title>Insights into bilaterian evolution from three spiralian genomes.</title>
        <authorList>
            <person name="Simakov O."/>
            <person name="Marletaz F."/>
            <person name="Cho S.J."/>
            <person name="Edsinger-Gonzales E."/>
            <person name="Havlak P."/>
            <person name="Hellsten U."/>
            <person name="Kuo D.H."/>
            <person name="Larsson T."/>
            <person name="Lv J."/>
            <person name="Arendt D."/>
            <person name="Savage R."/>
            <person name="Osoegawa K."/>
            <person name="de Jong P."/>
            <person name="Grimwood J."/>
            <person name="Chapman J.A."/>
            <person name="Shapiro H."/>
            <person name="Aerts A."/>
            <person name="Otillar R.P."/>
            <person name="Terry A.Y."/>
            <person name="Boore J.L."/>
            <person name="Grigoriev I.V."/>
            <person name="Lindberg D.R."/>
            <person name="Seaver E.C."/>
            <person name="Weisblat D.A."/>
            <person name="Putnam N.H."/>
            <person name="Rokhsar D.S."/>
        </authorList>
    </citation>
    <scope>NUCLEOTIDE SEQUENCE</scope>
</reference>
<dbReference type="CTD" id="20209403"/>
<dbReference type="Proteomes" id="UP000015101">
    <property type="component" value="Unassembled WGS sequence"/>
</dbReference>
<feature type="compositionally biased region" description="Low complexity" evidence="1">
    <location>
        <begin position="18"/>
        <end position="82"/>
    </location>
</feature>
<reference evidence="4" key="1">
    <citation type="submission" date="2012-12" db="EMBL/GenBank/DDBJ databases">
        <authorList>
            <person name="Hellsten U."/>
            <person name="Grimwood J."/>
            <person name="Chapman J.A."/>
            <person name="Shapiro H."/>
            <person name="Aerts A."/>
            <person name="Otillar R.P."/>
            <person name="Terry A.Y."/>
            <person name="Boore J.L."/>
            <person name="Simakov O."/>
            <person name="Marletaz F."/>
            <person name="Cho S.-J."/>
            <person name="Edsinger-Gonzales E."/>
            <person name="Havlak P."/>
            <person name="Kuo D.-H."/>
            <person name="Larsson T."/>
            <person name="Lv J."/>
            <person name="Arendt D."/>
            <person name="Savage R."/>
            <person name="Osoegawa K."/>
            <person name="de Jong P."/>
            <person name="Lindberg D.R."/>
            <person name="Seaver E.C."/>
            <person name="Weisblat D.A."/>
            <person name="Putnam N.H."/>
            <person name="Grigoriev I.V."/>
            <person name="Rokhsar D.S."/>
        </authorList>
    </citation>
    <scope>NUCLEOTIDE SEQUENCE</scope>
</reference>
<dbReference type="InParanoid" id="T1FKQ4"/>
<dbReference type="GeneID" id="20209403"/>
<gene>
    <name evidence="3" type="primary">20209403</name>
    <name evidence="2" type="ORF">HELRODRAFT_184179</name>
</gene>
<dbReference type="SUPFAM" id="SSF47986">
    <property type="entry name" value="DEATH domain"/>
    <property type="match status" value="1"/>
</dbReference>
<dbReference type="EnsemblMetazoa" id="HelroT184179">
    <property type="protein sequence ID" value="HelroP184179"/>
    <property type="gene ID" value="HelroG184179"/>
</dbReference>
<dbReference type="AlphaFoldDB" id="T1FKQ4"/>
<dbReference type="KEGG" id="hro:HELRODRAFT_184179"/>
<protein>
    <recommendedName>
        <fullName evidence="5">CARD domain-containing protein</fullName>
    </recommendedName>
</protein>
<evidence type="ECO:0000313" key="2">
    <source>
        <dbReference type="EMBL" id="ESO06741.1"/>
    </source>
</evidence>
<keyword evidence="4" id="KW-1185">Reference proteome</keyword>
<dbReference type="EMBL" id="KB096301">
    <property type="protein sequence ID" value="ESO06741.1"/>
    <property type="molecule type" value="Genomic_DNA"/>
</dbReference>
<dbReference type="InterPro" id="IPR011029">
    <property type="entry name" value="DEATH-like_dom_sf"/>
</dbReference>
<evidence type="ECO:0000256" key="1">
    <source>
        <dbReference type="SAM" id="MobiDB-lite"/>
    </source>
</evidence>
<organism evidence="3 4">
    <name type="scientific">Helobdella robusta</name>
    <name type="common">Californian leech</name>
    <dbReference type="NCBI Taxonomy" id="6412"/>
    <lineage>
        <taxon>Eukaryota</taxon>
        <taxon>Metazoa</taxon>
        <taxon>Spiralia</taxon>
        <taxon>Lophotrochozoa</taxon>
        <taxon>Annelida</taxon>
        <taxon>Clitellata</taxon>
        <taxon>Hirudinea</taxon>
        <taxon>Rhynchobdellida</taxon>
        <taxon>Glossiphoniidae</taxon>
        <taxon>Helobdella</taxon>
    </lineage>
</organism>
<sequence>MDIDFNGKILINKINHLNANNNNVPKNNNSSSSSNRSNSDISNKSNHSNYNNNKSNNSNSNKTILKSNKRFNPAASNNNNNSGDSVIRNESSKKTTTFNIPATSSHDKINGVNVYGISNKYSKAANNNLNINNNTNHKDINNDFFFFNNNLNIGHKDINNNFFNKTPTVGPRLKSLKRNQLSIVLNTIPCNELFHWLVTNDVFTQKIVDNLQETYKTKRSINEAMIDLLIIYGEWAVLRFSHALLFTGQKEMHQLLEDGAGL</sequence>
<name>T1FKQ4_HELRO</name>
<feature type="region of interest" description="Disordered" evidence="1">
    <location>
        <begin position="18"/>
        <end position="92"/>
    </location>
</feature>
<evidence type="ECO:0008006" key="5">
    <source>
        <dbReference type="Google" id="ProtNLM"/>
    </source>
</evidence>
<dbReference type="EMBL" id="AMQM01009347">
    <property type="status" value="NOT_ANNOTATED_CDS"/>
    <property type="molecule type" value="Genomic_DNA"/>
</dbReference>
<dbReference type="Gene3D" id="1.10.533.10">
    <property type="entry name" value="Death Domain, Fas"/>
    <property type="match status" value="1"/>
</dbReference>